<sequence length="79" mass="8899">MSAVAVPLDRRIGIFATQKEEMKIRKGERESNRKPEKSRRVGTNGSVDGAHLTERALRGRRYYCHVATGLCRPSTASRK</sequence>
<proteinExistence type="predicted"/>
<comment type="caution">
    <text evidence="2">The sequence shown here is derived from an EMBL/GenBank/DDBJ whole genome shotgun (WGS) entry which is preliminary data.</text>
</comment>
<reference evidence="2 3" key="1">
    <citation type="journal article" date="2014" name="Agronomy (Basel)">
        <title>A Draft Genome Sequence for Ensete ventricosum, the Drought-Tolerant Tree Against Hunger.</title>
        <authorList>
            <person name="Harrison J."/>
            <person name="Moore K.A."/>
            <person name="Paszkiewicz K."/>
            <person name="Jones T."/>
            <person name="Grant M."/>
            <person name="Ambacheew D."/>
            <person name="Muzemil S."/>
            <person name="Studholme D.J."/>
        </authorList>
    </citation>
    <scope>NUCLEOTIDE SEQUENCE [LARGE SCALE GENOMIC DNA]</scope>
</reference>
<evidence type="ECO:0000313" key="2">
    <source>
        <dbReference type="EMBL" id="RRT79306.1"/>
    </source>
</evidence>
<name>A0A427AT43_ENSVE</name>
<gene>
    <name evidence="2" type="ORF">B296_00025561</name>
</gene>
<dbReference type="Proteomes" id="UP000287651">
    <property type="component" value="Unassembled WGS sequence"/>
</dbReference>
<dbReference type="EMBL" id="AMZH03001437">
    <property type="protein sequence ID" value="RRT79306.1"/>
    <property type="molecule type" value="Genomic_DNA"/>
</dbReference>
<feature type="region of interest" description="Disordered" evidence="1">
    <location>
        <begin position="20"/>
        <end position="50"/>
    </location>
</feature>
<dbReference type="AlphaFoldDB" id="A0A427AT43"/>
<feature type="compositionally biased region" description="Basic and acidic residues" evidence="1">
    <location>
        <begin position="20"/>
        <end position="39"/>
    </location>
</feature>
<accession>A0A427AT43</accession>
<protein>
    <submittedName>
        <fullName evidence="2">Uncharacterized protein</fullName>
    </submittedName>
</protein>
<evidence type="ECO:0000256" key="1">
    <source>
        <dbReference type="SAM" id="MobiDB-lite"/>
    </source>
</evidence>
<evidence type="ECO:0000313" key="3">
    <source>
        <dbReference type="Proteomes" id="UP000287651"/>
    </source>
</evidence>
<organism evidence="2 3">
    <name type="scientific">Ensete ventricosum</name>
    <name type="common">Abyssinian banana</name>
    <name type="synonym">Musa ensete</name>
    <dbReference type="NCBI Taxonomy" id="4639"/>
    <lineage>
        <taxon>Eukaryota</taxon>
        <taxon>Viridiplantae</taxon>
        <taxon>Streptophyta</taxon>
        <taxon>Embryophyta</taxon>
        <taxon>Tracheophyta</taxon>
        <taxon>Spermatophyta</taxon>
        <taxon>Magnoliopsida</taxon>
        <taxon>Liliopsida</taxon>
        <taxon>Zingiberales</taxon>
        <taxon>Musaceae</taxon>
        <taxon>Ensete</taxon>
    </lineage>
</organism>